<dbReference type="Proteomes" id="UP001153292">
    <property type="component" value="Chromosome 16"/>
</dbReference>
<evidence type="ECO:0000313" key="1">
    <source>
        <dbReference type="EMBL" id="CAH0400155.1"/>
    </source>
</evidence>
<dbReference type="EMBL" id="OU963909">
    <property type="protein sequence ID" value="CAH0400155.1"/>
    <property type="molecule type" value="Genomic_DNA"/>
</dbReference>
<keyword evidence="2" id="KW-1185">Reference proteome</keyword>
<protein>
    <submittedName>
        <fullName evidence="1">Uncharacterized protein</fullName>
    </submittedName>
</protein>
<accession>A0ABN8B0Z8</accession>
<name>A0ABN8B0Z8_CHISP</name>
<sequence length="207" mass="23057">MQTLESPKLYSAKGKVHGLFSNLAGNETLLKLNRDASTSGEKMLWLFLLGDWGIQPLSTINYGMLGEHCSRSLESAQSQTKGARRQLPLHEHGDVLESQYCQQPGRKCRGLLATAELPPALVIIQHDIHRVHIPDSGGHLHLQPGTEAVAVSRLAREHHSNSDHDDCGCSLHHILLVGHQRILPQHQGRLRECHTHMRQGDLVRSFP</sequence>
<gene>
    <name evidence="1" type="ORF">CHILSU_LOCUS3342</name>
</gene>
<proteinExistence type="predicted"/>
<evidence type="ECO:0000313" key="2">
    <source>
        <dbReference type="Proteomes" id="UP001153292"/>
    </source>
</evidence>
<reference evidence="1" key="1">
    <citation type="submission" date="2021-12" db="EMBL/GenBank/DDBJ databases">
        <authorList>
            <person name="King R."/>
        </authorList>
    </citation>
    <scope>NUCLEOTIDE SEQUENCE</scope>
</reference>
<organism evidence="1 2">
    <name type="scientific">Chilo suppressalis</name>
    <name type="common">Asiatic rice borer moth</name>
    <dbReference type="NCBI Taxonomy" id="168631"/>
    <lineage>
        <taxon>Eukaryota</taxon>
        <taxon>Metazoa</taxon>
        <taxon>Ecdysozoa</taxon>
        <taxon>Arthropoda</taxon>
        <taxon>Hexapoda</taxon>
        <taxon>Insecta</taxon>
        <taxon>Pterygota</taxon>
        <taxon>Neoptera</taxon>
        <taxon>Endopterygota</taxon>
        <taxon>Lepidoptera</taxon>
        <taxon>Glossata</taxon>
        <taxon>Ditrysia</taxon>
        <taxon>Pyraloidea</taxon>
        <taxon>Crambidae</taxon>
        <taxon>Crambinae</taxon>
        <taxon>Chilo</taxon>
    </lineage>
</organism>